<keyword evidence="2" id="KW-1185">Reference proteome</keyword>
<organism evidence="1 2">
    <name type="scientific">Histidinibacterium aquaticum</name>
    <dbReference type="NCBI Taxonomy" id="2613962"/>
    <lineage>
        <taxon>Bacteria</taxon>
        <taxon>Pseudomonadati</taxon>
        <taxon>Pseudomonadota</taxon>
        <taxon>Alphaproteobacteria</taxon>
        <taxon>Rhodobacterales</taxon>
        <taxon>Paracoccaceae</taxon>
        <taxon>Histidinibacterium</taxon>
    </lineage>
</organism>
<dbReference type="RefSeq" id="WP_150443527.1">
    <property type="nucleotide sequence ID" value="NZ_VYQE01000001.1"/>
</dbReference>
<dbReference type="InterPro" id="IPR007438">
    <property type="entry name" value="DUF488"/>
</dbReference>
<dbReference type="Proteomes" id="UP000326554">
    <property type="component" value="Unassembled WGS sequence"/>
</dbReference>
<protein>
    <submittedName>
        <fullName evidence="1">DUF488 domain-containing protein</fullName>
    </submittedName>
</protein>
<proteinExistence type="predicted"/>
<comment type="caution">
    <text evidence="1">The sequence shown here is derived from an EMBL/GenBank/DDBJ whole genome shotgun (WGS) entry which is preliminary data.</text>
</comment>
<name>A0A5J5GRN7_9RHOB</name>
<dbReference type="AlphaFoldDB" id="A0A5J5GRN7"/>
<reference evidence="1 2" key="1">
    <citation type="submission" date="2019-09" db="EMBL/GenBank/DDBJ databases">
        <authorList>
            <person name="Park J.-S."/>
            <person name="Choi H.-J."/>
        </authorList>
    </citation>
    <scope>NUCLEOTIDE SEQUENCE [LARGE SCALE GENOMIC DNA]</scope>
    <source>
        <strain evidence="1 2">176SS1-4</strain>
    </source>
</reference>
<evidence type="ECO:0000313" key="2">
    <source>
        <dbReference type="Proteomes" id="UP000326554"/>
    </source>
</evidence>
<dbReference type="Pfam" id="PF04343">
    <property type="entry name" value="DUF488"/>
    <property type="match status" value="1"/>
</dbReference>
<dbReference type="EMBL" id="VYQE01000001">
    <property type="protein sequence ID" value="KAA9010042.1"/>
    <property type="molecule type" value="Genomic_DNA"/>
</dbReference>
<evidence type="ECO:0000313" key="1">
    <source>
        <dbReference type="EMBL" id="KAA9010042.1"/>
    </source>
</evidence>
<sequence>MRQGNSIFTVGHSTHSMDKFLQLLKAHQVTAIADVRSSPYSRHVPHFSRETLSEALAENGVAYVFLGRELGARSRDNSCYVNDVVSYDRLSNTSEFQSGIHRLLDGRKSYRISLMCSEKDPTECHRTILVAKRLVEIAVPVVHILGDGSVEPHEDTMLRVADILGMPRNDLLRSERDVIADAYKFREKQIAYRRRG</sequence>
<accession>A0A5J5GRN7</accession>
<dbReference type="PANTHER" id="PTHR39337:SF1">
    <property type="entry name" value="BLR5642 PROTEIN"/>
    <property type="match status" value="1"/>
</dbReference>
<dbReference type="PANTHER" id="PTHR39337">
    <property type="entry name" value="BLR5642 PROTEIN"/>
    <property type="match status" value="1"/>
</dbReference>
<gene>
    <name evidence="1" type="ORF">F3S47_01945</name>
</gene>